<dbReference type="InterPro" id="IPR013153">
    <property type="entry name" value="Prk_AAA"/>
</dbReference>
<dbReference type="RefSeq" id="WP_214392082.1">
    <property type="nucleotide sequence ID" value="NZ_JAFLWW010000006.1"/>
</dbReference>
<feature type="domain" description="PrkA AAA" evidence="1">
    <location>
        <begin position="24"/>
        <end position="385"/>
    </location>
</feature>
<dbReference type="InterPro" id="IPR057741">
    <property type="entry name" value="YeaG"/>
</dbReference>
<dbReference type="PANTHER" id="PTHR30267">
    <property type="entry name" value="PROTEIN KINASE PRKA"/>
    <property type="match status" value="1"/>
</dbReference>
<dbReference type="InterPro" id="IPR010650">
    <property type="entry name" value="PrkA_C"/>
</dbReference>
<reference evidence="2" key="2">
    <citation type="submission" date="2021-03" db="EMBL/GenBank/DDBJ databases">
        <authorList>
            <person name="Artuso I."/>
            <person name="Turrini P."/>
            <person name="Pirolo M."/>
            <person name="Lugli G.A."/>
            <person name="Ventura M."/>
            <person name="Visca P."/>
        </authorList>
    </citation>
    <scope>NUCLEOTIDE SEQUENCE</scope>
    <source>
        <strain evidence="2">LMG 26462</strain>
    </source>
</reference>
<dbReference type="Pfam" id="PF06798">
    <property type="entry name" value="PrkA"/>
    <property type="match status" value="1"/>
</dbReference>
<dbReference type="InterPro" id="IPR016230">
    <property type="entry name" value="PrkA/YeaG"/>
</dbReference>
<keyword evidence="3" id="KW-1185">Reference proteome</keyword>
<dbReference type="Gene3D" id="3.40.50.300">
    <property type="entry name" value="P-loop containing nucleotide triphosphate hydrolases"/>
    <property type="match status" value="1"/>
</dbReference>
<evidence type="ECO:0000313" key="3">
    <source>
        <dbReference type="Proteomes" id="UP001138921"/>
    </source>
</evidence>
<organism evidence="2 3">
    <name type="scientific">Aminobacter anthyllidis</name>
    <dbReference type="NCBI Taxonomy" id="1035067"/>
    <lineage>
        <taxon>Bacteria</taxon>
        <taxon>Pseudomonadati</taxon>
        <taxon>Pseudomonadota</taxon>
        <taxon>Alphaproteobacteria</taxon>
        <taxon>Hyphomicrobiales</taxon>
        <taxon>Phyllobacteriaceae</taxon>
        <taxon>Aminobacter</taxon>
    </lineage>
</organism>
<protein>
    <submittedName>
        <fullName evidence="2">PrkA family serine protein kinase</fullName>
    </submittedName>
</protein>
<dbReference type="SMART" id="SM00763">
    <property type="entry name" value="AAA_PrkA"/>
    <property type="match status" value="1"/>
</dbReference>
<dbReference type="Pfam" id="PF08298">
    <property type="entry name" value="AAA_PrkA"/>
    <property type="match status" value="1"/>
</dbReference>
<dbReference type="Proteomes" id="UP001138921">
    <property type="component" value="Unassembled WGS sequence"/>
</dbReference>
<dbReference type="PIRSF" id="PIRSF000549">
    <property type="entry name" value="Ser_prot_kin"/>
    <property type="match status" value="1"/>
</dbReference>
<dbReference type="PANTHER" id="PTHR30267:SF2">
    <property type="entry name" value="PROTEIN PRKA"/>
    <property type="match status" value="1"/>
</dbReference>
<dbReference type="EMBL" id="JAFLWW010000006">
    <property type="protein sequence ID" value="MBT1158162.1"/>
    <property type="molecule type" value="Genomic_DNA"/>
</dbReference>
<dbReference type="NCBIfam" id="NF011999">
    <property type="entry name" value="PRK15455.1"/>
    <property type="match status" value="1"/>
</dbReference>
<sequence>MQTRESDVFNLFSEIYGSQTTEEMSLQQYLLACRDQPAMYATAAERMVDAIGAPTLIDTSADARLGRIFANRTIKLYPAFAEFYGMEDTIERIVGYFRYAAQGLEERKQILYLLGPVGGGKSSLAERLKKLMEERPIYTLKIGGQLSPVFESPLGLFHPERMADLLEDKYGIARRRLTGLISPWAAKRLEEINGDVSKFSVVKLMPSRLRQIGIAKTEPGDENNQDVSALVGKVDIRKLENFSQADPDAYSYSGGLNRTTQGLLEFVEMFKAPIKVLHPLLTATQESNYNGTESFGAFPYQGIVLAHSNESEWLQFKSNRNNEAFLDRILVVKVPYCLRVTEERQIYEKLLRESELVSNPCAPEVLDILSRFTVSTRLAEHENSPLYTKMRVYDGENLKDVDPKAKSMQEYRDAAGVDEGMNGVSTRFAFKVLSETFNYDTKEIAADPVHLMYVLEQAIKREQFPGEIESSYLDFIKSEIASRYAEFIGHEIQKAYLESYSEYGQNLFDRYIAYADAWIEDQDYKDPDTGQILNRGILDSELSQIEKPAGIANPKDFRNEVVKFTLRARAKNNGRNPSWTSYEKLREVIEKRMFGQVEDLLPVISFGAKRDSTTEKQHAEFVERMTERGYTQRQVRRLVDWYMRVNKAG</sequence>
<comment type="caution">
    <text evidence="2">The sequence shown here is derived from an EMBL/GenBank/DDBJ whole genome shotgun (WGS) entry which is preliminary data.</text>
</comment>
<evidence type="ECO:0000313" key="2">
    <source>
        <dbReference type="EMBL" id="MBT1158162.1"/>
    </source>
</evidence>
<dbReference type="SUPFAM" id="SSF52540">
    <property type="entry name" value="P-loop containing nucleoside triphosphate hydrolases"/>
    <property type="match status" value="1"/>
</dbReference>
<dbReference type="AlphaFoldDB" id="A0A9X1D6E3"/>
<proteinExistence type="predicted"/>
<dbReference type="GO" id="GO:0004672">
    <property type="term" value="F:protein kinase activity"/>
    <property type="evidence" value="ECO:0007669"/>
    <property type="project" value="InterPro"/>
</dbReference>
<dbReference type="InterPro" id="IPR027417">
    <property type="entry name" value="P-loop_NTPase"/>
</dbReference>
<evidence type="ECO:0000259" key="1">
    <source>
        <dbReference type="SMART" id="SM00763"/>
    </source>
</evidence>
<keyword evidence="2" id="KW-0808">Transferase</keyword>
<reference evidence="2" key="1">
    <citation type="journal article" date="2021" name="Microorganisms">
        <title>Phylogenomic Reconstruction and Metabolic Potential of the Genus Aminobacter.</title>
        <authorList>
            <person name="Artuso I."/>
            <person name="Turrini P."/>
            <person name="Pirolo M."/>
            <person name="Lugli G.A."/>
            <person name="Ventura M."/>
            <person name="Visca P."/>
        </authorList>
    </citation>
    <scope>NUCLEOTIDE SEQUENCE</scope>
    <source>
        <strain evidence="2">LMG 26462</strain>
    </source>
</reference>
<keyword evidence="2" id="KW-0418">Kinase</keyword>
<accession>A0A9X1D6E3</accession>
<name>A0A9X1D6E3_9HYPH</name>
<gene>
    <name evidence="2" type="ORF">J1C56_21415</name>
</gene>